<reference evidence="2" key="1">
    <citation type="submission" date="2019-04" db="EMBL/GenBank/DDBJ databases">
        <title>Friends and foes A comparative genomics studyof 23 Aspergillus species from section Flavi.</title>
        <authorList>
            <consortium name="DOE Joint Genome Institute"/>
            <person name="Kjaerbolling I."/>
            <person name="Vesth T."/>
            <person name="Frisvad J.C."/>
            <person name="Nybo J.L."/>
            <person name="Theobald S."/>
            <person name="Kildgaard S."/>
            <person name="Isbrandt T."/>
            <person name="Kuo A."/>
            <person name="Sato A."/>
            <person name="Lyhne E.K."/>
            <person name="Kogle M.E."/>
            <person name="Wiebenga A."/>
            <person name="Kun R.S."/>
            <person name="Lubbers R.J."/>
            <person name="Makela M.R."/>
            <person name="Barry K."/>
            <person name="Chovatia M."/>
            <person name="Clum A."/>
            <person name="Daum C."/>
            <person name="Haridas S."/>
            <person name="He G."/>
            <person name="LaButti K."/>
            <person name="Lipzen A."/>
            <person name="Mondo S."/>
            <person name="Riley R."/>
            <person name="Salamov A."/>
            <person name="Simmons B.A."/>
            <person name="Magnuson J.K."/>
            <person name="Henrissat B."/>
            <person name="Mortensen U.H."/>
            <person name="Larsen T.O."/>
            <person name="Devries R.P."/>
            <person name="Grigoriev I.V."/>
            <person name="Machida M."/>
            <person name="Baker S.E."/>
            <person name="Andersen M.R."/>
        </authorList>
    </citation>
    <scope>NUCLEOTIDE SEQUENCE [LARGE SCALE GENOMIC DNA]</scope>
    <source>
        <strain evidence="2">CBS 553.77</strain>
    </source>
</reference>
<dbReference type="SUPFAM" id="SSF53067">
    <property type="entry name" value="Actin-like ATPase domain"/>
    <property type="match status" value="1"/>
</dbReference>
<protein>
    <recommendedName>
        <fullName evidence="3">Hsp70 protein-domain-containing protein</fullName>
    </recommendedName>
</protein>
<dbReference type="InterPro" id="IPR043129">
    <property type="entry name" value="ATPase_NBD"/>
</dbReference>
<dbReference type="PANTHER" id="PTHR14187:SF5">
    <property type="entry name" value="HEAT SHOCK 70 KDA PROTEIN 12A"/>
    <property type="match status" value="1"/>
</dbReference>
<dbReference type="AlphaFoldDB" id="A0A5N6ZF61"/>
<proteinExistence type="predicted"/>
<dbReference type="EMBL" id="ML739040">
    <property type="protein sequence ID" value="KAE8356307.1"/>
    <property type="molecule type" value="Genomic_DNA"/>
</dbReference>
<sequence length="276" mass="30524">MNPNQFYTPTRGKERDDARSGMRIVVAVDFGTTLSTVAYGTTQNGLVVNYLSGIKGAVDEVFRATYDEAVARCPRDYIVTVPALWDHAEQQKTRRCAERAGMGEGSQLRVIPEPEVACIYAIQTMFSMQVGDTYVICDAGGGLSSTGSIRSGKHSLSTVSWRRRQRARGASVAAVFSIASSKIISVTCVLNIHIFTCENRTAANYKDDPTVWEIAEFTLDLHGLTIPKKWLNGIEFYEVEFEIEMTLRAASLPFCGVYGKGTPHARRFPATNVQFR</sequence>
<dbReference type="PANTHER" id="PTHR14187">
    <property type="entry name" value="ALPHA KINASE/ELONGATION FACTOR 2 KINASE"/>
    <property type="match status" value="1"/>
</dbReference>
<dbReference type="Proteomes" id="UP000327118">
    <property type="component" value="Unassembled WGS sequence"/>
</dbReference>
<evidence type="ECO:0008006" key="3">
    <source>
        <dbReference type="Google" id="ProtNLM"/>
    </source>
</evidence>
<evidence type="ECO:0000313" key="2">
    <source>
        <dbReference type="Proteomes" id="UP000327118"/>
    </source>
</evidence>
<dbReference type="OrthoDB" id="2963168at2759"/>
<organism evidence="1 2">
    <name type="scientific">Aspergillus coremiiformis</name>
    <dbReference type="NCBI Taxonomy" id="138285"/>
    <lineage>
        <taxon>Eukaryota</taxon>
        <taxon>Fungi</taxon>
        <taxon>Dikarya</taxon>
        <taxon>Ascomycota</taxon>
        <taxon>Pezizomycotina</taxon>
        <taxon>Eurotiomycetes</taxon>
        <taxon>Eurotiomycetidae</taxon>
        <taxon>Eurotiales</taxon>
        <taxon>Aspergillaceae</taxon>
        <taxon>Aspergillus</taxon>
        <taxon>Aspergillus subgen. Circumdati</taxon>
    </lineage>
</organism>
<gene>
    <name evidence="1" type="ORF">BDV28DRAFT_145342</name>
</gene>
<dbReference type="Gene3D" id="3.30.420.40">
    <property type="match status" value="1"/>
</dbReference>
<evidence type="ECO:0000313" key="1">
    <source>
        <dbReference type="EMBL" id="KAE8356307.1"/>
    </source>
</evidence>
<dbReference type="CDD" id="cd10170">
    <property type="entry name" value="ASKHA_NBD_HSP70"/>
    <property type="match status" value="1"/>
</dbReference>
<name>A0A5N6ZF61_9EURO</name>
<accession>A0A5N6ZF61</accession>
<keyword evidence="2" id="KW-1185">Reference proteome</keyword>